<organism evidence="2 3">
    <name type="scientific">Petrolisthes manimaculis</name>
    <dbReference type="NCBI Taxonomy" id="1843537"/>
    <lineage>
        <taxon>Eukaryota</taxon>
        <taxon>Metazoa</taxon>
        <taxon>Ecdysozoa</taxon>
        <taxon>Arthropoda</taxon>
        <taxon>Crustacea</taxon>
        <taxon>Multicrustacea</taxon>
        <taxon>Malacostraca</taxon>
        <taxon>Eumalacostraca</taxon>
        <taxon>Eucarida</taxon>
        <taxon>Decapoda</taxon>
        <taxon>Pleocyemata</taxon>
        <taxon>Anomura</taxon>
        <taxon>Galatheoidea</taxon>
        <taxon>Porcellanidae</taxon>
        <taxon>Petrolisthes</taxon>
    </lineage>
</organism>
<dbReference type="PROSITE" id="PS50994">
    <property type="entry name" value="INTEGRASE"/>
    <property type="match status" value="1"/>
</dbReference>
<dbReference type="GO" id="GO:0015074">
    <property type="term" value="P:DNA integration"/>
    <property type="evidence" value="ECO:0007669"/>
    <property type="project" value="InterPro"/>
</dbReference>
<reference evidence="2" key="1">
    <citation type="submission" date="2023-11" db="EMBL/GenBank/DDBJ databases">
        <title>Genome assemblies of two species of porcelain crab, Petrolisthes cinctipes and Petrolisthes manimaculis (Anomura: Porcellanidae).</title>
        <authorList>
            <person name="Angst P."/>
        </authorList>
    </citation>
    <scope>NUCLEOTIDE SEQUENCE</scope>
    <source>
        <strain evidence="2">PB745_02</strain>
        <tissue evidence="2">Gill</tissue>
    </source>
</reference>
<evidence type="ECO:0000259" key="1">
    <source>
        <dbReference type="PROSITE" id="PS50994"/>
    </source>
</evidence>
<dbReference type="Pfam" id="PF17921">
    <property type="entry name" value="Integrase_H2C2"/>
    <property type="match status" value="1"/>
</dbReference>
<keyword evidence="3" id="KW-1185">Reference proteome</keyword>
<dbReference type="InterPro" id="IPR036397">
    <property type="entry name" value="RNaseH_sf"/>
</dbReference>
<sequence>MTMKEEEEMKLILNGLEYKEREKVWIAHYPWIKDPHQLPNNFGVAMMKLKGTEKRLRKLGGIRSAEYSEQMINMQERGVVRKLAREEVTHYKGPVHYLSHHEILKPQSTTTPTHIVFNASASYNGHILNEYWAKGLNVLNSLFGLLLRFRENPVAIIGDISKMFNSVRLSEFDSHVHRFLWRDFEDRAPDHYALTAVPFGDICSPAIAVLAMRQTADKYKDDFPIPANIILKDSYMDDIIHSLDDAEETPETMQDVEFILKHGNFHMKEWIVSGRTQAEEDVDLSGTTSEKVLGVVWNPKEDEISYKIKLNITPKQKTSVPCTVTGTDGSDRELPNDLTKRRVLSKISTIFDPLGLVTPVTLCGKLLLRQIILYTCDKDRKLDWDDPLPKELGENWYKFLQNITRLETLKIPRCIRTTELVKPTLIMFNDASTLAYSACAYARWQVGSANRVSEIRETTSKEEWHWISTEVNIADLMTRPNLQVNIDAGSYWQRGPDFLGQQPTTEWPIKAIPLKTEEKTIISTVGISKVCIKQCSLFDIDKFRSYRKLIRVTARLISAFRERSLKGISLSLTGEQLKEAETLWIKCVQVPLQDNWQVRFKRLGPFCKEGILYVGSRIATWMKSNYNNEAFILLPTTHKLTDLCIKDVHDRDHGGVDSTLCKFQAKFWIPQARKLIKATKSRCVTCRKLEKKVIGQSMGPVPKERLKPSPAFYYSALDLFGPLMIKDTVKGRCRRKVYGIIINCLSTRASYVDLVEGYDADSLITTLRRFIAVRGFPRSMYSDCGSQLKLASKEIGCMNRYHEKLSQFGNEGGLEWNFTKSADAPWENGCTEAMVKLVKRVMMRVIGDTILTFGELQSVMFEIANILNERPIGMKNGSSNVRGSYLCPNDLILGRASPHVPEGQFVTNVNTKTRQEFFNAM</sequence>
<dbReference type="Gene3D" id="3.30.70.270">
    <property type="match status" value="1"/>
</dbReference>
<dbReference type="Gene3D" id="1.10.340.70">
    <property type="match status" value="1"/>
</dbReference>
<dbReference type="GO" id="GO:0042575">
    <property type="term" value="C:DNA polymerase complex"/>
    <property type="evidence" value="ECO:0007669"/>
    <property type="project" value="UniProtKB-ARBA"/>
</dbReference>
<dbReference type="InterPro" id="IPR041588">
    <property type="entry name" value="Integrase_H2C2"/>
</dbReference>
<dbReference type="GO" id="GO:0003676">
    <property type="term" value="F:nucleic acid binding"/>
    <property type="evidence" value="ECO:0007669"/>
    <property type="project" value="InterPro"/>
</dbReference>
<dbReference type="InterPro" id="IPR001584">
    <property type="entry name" value="Integrase_cat-core"/>
</dbReference>
<dbReference type="Gene3D" id="3.10.10.10">
    <property type="entry name" value="HIV Type 1 Reverse Transcriptase, subunit A, domain 1"/>
    <property type="match status" value="1"/>
</dbReference>
<dbReference type="InterPro" id="IPR043502">
    <property type="entry name" value="DNA/RNA_pol_sf"/>
</dbReference>
<dbReference type="Pfam" id="PF00078">
    <property type="entry name" value="RVT_1"/>
    <property type="match status" value="1"/>
</dbReference>
<dbReference type="Gene3D" id="3.30.420.10">
    <property type="entry name" value="Ribonuclease H-like superfamily/Ribonuclease H"/>
    <property type="match status" value="1"/>
</dbReference>
<dbReference type="Proteomes" id="UP001292094">
    <property type="component" value="Unassembled WGS sequence"/>
</dbReference>
<dbReference type="InterPro" id="IPR043128">
    <property type="entry name" value="Rev_trsase/Diguanyl_cyclase"/>
</dbReference>
<evidence type="ECO:0000313" key="3">
    <source>
        <dbReference type="Proteomes" id="UP001292094"/>
    </source>
</evidence>
<dbReference type="SUPFAM" id="SSF53098">
    <property type="entry name" value="Ribonuclease H-like"/>
    <property type="match status" value="1"/>
</dbReference>
<feature type="domain" description="Integrase catalytic" evidence="1">
    <location>
        <begin position="706"/>
        <end position="896"/>
    </location>
</feature>
<proteinExistence type="predicted"/>
<dbReference type="InterPro" id="IPR012337">
    <property type="entry name" value="RNaseH-like_sf"/>
</dbReference>
<dbReference type="GO" id="GO:0071897">
    <property type="term" value="P:DNA biosynthetic process"/>
    <property type="evidence" value="ECO:0007669"/>
    <property type="project" value="UniProtKB-ARBA"/>
</dbReference>
<protein>
    <recommendedName>
        <fullName evidence="1">Integrase catalytic domain-containing protein</fullName>
    </recommendedName>
</protein>
<name>A0AAE1U877_9EUCA</name>
<gene>
    <name evidence="2" type="ORF">Pmani_017045</name>
</gene>
<dbReference type="EMBL" id="JAWZYT010001507">
    <property type="protein sequence ID" value="KAK4311496.1"/>
    <property type="molecule type" value="Genomic_DNA"/>
</dbReference>
<dbReference type="InterPro" id="IPR000477">
    <property type="entry name" value="RT_dom"/>
</dbReference>
<dbReference type="SUPFAM" id="SSF56672">
    <property type="entry name" value="DNA/RNA polymerases"/>
    <property type="match status" value="1"/>
</dbReference>
<accession>A0AAE1U877</accession>
<dbReference type="AlphaFoldDB" id="A0AAE1U877"/>
<dbReference type="InterPro" id="IPR008042">
    <property type="entry name" value="Retrotrans_Pao"/>
</dbReference>
<comment type="caution">
    <text evidence="2">The sequence shown here is derived from an EMBL/GenBank/DDBJ whole genome shotgun (WGS) entry which is preliminary data.</text>
</comment>
<dbReference type="PANTHER" id="PTHR47331">
    <property type="entry name" value="PHD-TYPE DOMAIN-CONTAINING PROTEIN"/>
    <property type="match status" value="1"/>
</dbReference>
<dbReference type="Pfam" id="PF05380">
    <property type="entry name" value="Peptidase_A17"/>
    <property type="match status" value="1"/>
</dbReference>
<evidence type="ECO:0000313" key="2">
    <source>
        <dbReference type="EMBL" id="KAK4311496.1"/>
    </source>
</evidence>